<feature type="compositionally biased region" description="Polar residues" evidence="1">
    <location>
        <begin position="523"/>
        <end position="532"/>
    </location>
</feature>
<reference evidence="2 3" key="1">
    <citation type="submission" date="2013-04" db="EMBL/GenBank/DDBJ databases">
        <authorList>
            <person name="Harkins D.M."/>
            <person name="Durkin A.S."/>
            <person name="Brinkac L.M."/>
            <person name="Haft D.H."/>
            <person name="Selengut J.D."/>
            <person name="Sanka R."/>
            <person name="DePew J."/>
            <person name="Purushe J."/>
            <person name="Chanthongthip A."/>
            <person name="Lattana O."/>
            <person name="Phetsouvanh R."/>
            <person name="Newton P.N."/>
            <person name="Vinetz J.M."/>
            <person name="Sutton G.G."/>
            <person name="Nierman W.C."/>
            <person name="Fouts D.E."/>
        </authorList>
    </citation>
    <scope>NUCLEOTIDE SEQUENCE [LARGE SCALE GENOMIC DNA]</scope>
    <source>
        <strain evidence="2 3">UI 09931</strain>
    </source>
</reference>
<evidence type="ECO:0008006" key="4">
    <source>
        <dbReference type="Google" id="ProtNLM"/>
    </source>
</evidence>
<protein>
    <recommendedName>
        <fullName evidence="4">Capsule assembly protein Wzi</fullName>
    </recommendedName>
</protein>
<comment type="caution">
    <text evidence="2">The sequence shown here is derived from an EMBL/GenBank/DDBJ whole genome shotgun (WGS) entry which is preliminary data.</text>
</comment>
<dbReference type="AlphaFoldDB" id="A0AAV3JAG5"/>
<gene>
    <name evidence="2" type="ORF">LEP1GSC103_1111</name>
</gene>
<sequence>MGKNKSYFLRPENAFLKFRIPLGFCVFLLSFDSLNAEKDVTLRPDLDPTFFLVQRNTSLSLGGLFETRKKFPPSYGAWLELPFWKRDRKHFWKTFFLYENHRTLSEEISVVHRAQINLWYSFLSGENFLFPSVFVGWEKGQKDLAVFGIHLEIPERQSIQLFGKTGENFRNVSFFLHSPFDQDLRLFLGVSRTWNDSHTEDQFTLGIGISWEKLSFSFFGNRLEEEETSLTGKFGVNNLLNQKDNLEFTDNFDSKNSKLTNWKNRIQEHFKSNHYVRASHPRGYGSKLKLYIALYDFFHFRSGIVIRRFSTFLRIENFPKELPFQKRIFPIFKLSTGKRTSQSFRSLEKEKPNFAEEITMGFRFILIDSLKVRTVFLDHLLSNFQEARFANNKIFFFRIQSIHISFLIYSVLLKYLTSVVKSLSRAQNPVLLSERSSLKIFSLLLIMSATSVRPVESRIGATFETYESRYSHTSKENWFFKISNCGMKQIPLSYNLPQNSEPLLLDTPFPKVMRSNPYRRTKNSPAQNQTGSNDKRQREPIRSWHNSTVSVYDEPQSGSNSHSKFQNCFTGFAETRNGTPLLSGKVDQKFFRASLGHRFRPLENFYFLRDNDFYTALPEIEQGIHKAGFFGLKWKEWSLGTYFSEQEAKHKPGIYLLSPLKLFEFAYSPEMKKHYASLNFQSKNFFLAGPKIVSRIQTFGERKEIDGTFYSSATSEKFELKLTGYRGKNEDLFALDPDRKELKGKAELVRLGFISHSIFNLEWIRAWSYPLRKQSDSGPEAEKFQPFNPTIPESDSKRWEIIAGKAPIFYDPFWGGIFLSLRNYTNETLGRGIYYGLYKKRFTIEAGQEWRINGDKITEGKWSFRMNETWNLEGAFLFQKEGNHTDSLFEARTTRDETSSIFTDRSSSFRLRLLSPYVALTVSHSRKKESKNDSIWINLQTQFYF</sequence>
<dbReference type="EMBL" id="AHNP02000013">
    <property type="protein sequence ID" value="EPG56639.1"/>
    <property type="molecule type" value="Genomic_DNA"/>
</dbReference>
<dbReference type="Proteomes" id="UP000014570">
    <property type="component" value="Unassembled WGS sequence"/>
</dbReference>
<evidence type="ECO:0000313" key="3">
    <source>
        <dbReference type="Proteomes" id="UP000014570"/>
    </source>
</evidence>
<organism evidence="2 3">
    <name type="scientific">Leptospira borgpetersenii serovar Javanica str. UI 09931</name>
    <dbReference type="NCBI Taxonomy" id="1049767"/>
    <lineage>
        <taxon>Bacteria</taxon>
        <taxon>Pseudomonadati</taxon>
        <taxon>Spirochaetota</taxon>
        <taxon>Spirochaetia</taxon>
        <taxon>Leptospirales</taxon>
        <taxon>Leptospiraceae</taxon>
        <taxon>Leptospira</taxon>
    </lineage>
</organism>
<evidence type="ECO:0000256" key="1">
    <source>
        <dbReference type="SAM" id="MobiDB-lite"/>
    </source>
</evidence>
<name>A0AAV3JAG5_LEPBO</name>
<proteinExistence type="predicted"/>
<evidence type="ECO:0000313" key="2">
    <source>
        <dbReference type="EMBL" id="EPG56639.1"/>
    </source>
</evidence>
<feature type="region of interest" description="Disordered" evidence="1">
    <location>
        <begin position="514"/>
        <end position="540"/>
    </location>
</feature>
<accession>A0AAV3JAG5</accession>